<evidence type="ECO:0000313" key="2">
    <source>
        <dbReference type="Proteomes" id="UP000319040"/>
    </source>
</evidence>
<sequence length="383" mass="42344">MIIYLFDKTLKNIEMNNSKRLIFGLILSLCVSSALFSQKRGSVAVDVKPATLVADDGQSLMYMLPKTVIQVDIVMEKRIMKAGPYYRYSQRFLNLDKAIAEDSEEWIIKEVRISTSGKADESKRFSVIATGNTSAHQFNLNPEGVLTGINNAPVFTTKLPEIKNPAVPMLADINFDNVALNEDLLYKTSSAAMAQEAANMVYKLRTSRIELLSGELENLPPDGEAYKTILKEIEKQEKDFVSLFSGKTISTIQTQRFELTPDIQSSYANHVLCRLNKQKGLVDAMDITGTPIYLKLDIAQKENPKSTQAEPSKDAVRNGLFYTVPSWGTVHIVDRNITIASQKVALAQYGQVVSMPPSILEKEGVVIDVSPVTGALISVGSKQ</sequence>
<evidence type="ECO:0000313" key="1">
    <source>
        <dbReference type="EMBL" id="SMO87137.1"/>
    </source>
</evidence>
<dbReference type="InterPro" id="IPR032265">
    <property type="entry name" value="DUF4831"/>
</dbReference>
<accession>A0A521ET96</accession>
<reference evidence="1 2" key="1">
    <citation type="submission" date="2017-05" db="EMBL/GenBank/DDBJ databases">
        <authorList>
            <person name="Varghese N."/>
            <person name="Submissions S."/>
        </authorList>
    </citation>
    <scope>NUCLEOTIDE SEQUENCE [LARGE SCALE GENOMIC DNA]</scope>
    <source>
        <strain evidence="1 2">DSM 27040</strain>
    </source>
</reference>
<gene>
    <name evidence="1" type="ORF">SAMN06265379_11117</name>
</gene>
<dbReference type="Proteomes" id="UP000319040">
    <property type="component" value="Unassembled WGS sequence"/>
</dbReference>
<keyword evidence="2" id="KW-1185">Reference proteome</keyword>
<dbReference type="EMBL" id="FXTB01000011">
    <property type="protein sequence ID" value="SMO87137.1"/>
    <property type="molecule type" value="Genomic_DNA"/>
</dbReference>
<organism evidence="1 2">
    <name type="scientific">Saccharicrinis carchari</name>
    <dbReference type="NCBI Taxonomy" id="1168039"/>
    <lineage>
        <taxon>Bacteria</taxon>
        <taxon>Pseudomonadati</taxon>
        <taxon>Bacteroidota</taxon>
        <taxon>Bacteroidia</taxon>
        <taxon>Marinilabiliales</taxon>
        <taxon>Marinilabiliaceae</taxon>
        <taxon>Saccharicrinis</taxon>
    </lineage>
</organism>
<evidence type="ECO:0008006" key="3">
    <source>
        <dbReference type="Google" id="ProtNLM"/>
    </source>
</evidence>
<protein>
    <recommendedName>
        <fullName evidence="3">DUF4831 domain-containing protein</fullName>
    </recommendedName>
</protein>
<dbReference type="AlphaFoldDB" id="A0A521ET96"/>
<name>A0A521ET96_SACCC</name>
<dbReference type="Pfam" id="PF16115">
    <property type="entry name" value="DUF4831"/>
    <property type="match status" value="1"/>
</dbReference>
<dbReference type="RefSeq" id="WP_142534465.1">
    <property type="nucleotide sequence ID" value="NZ_FXTB01000011.1"/>
</dbReference>
<proteinExistence type="predicted"/>
<dbReference type="OrthoDB" id="1092380at2"/>